<accession>A0A182UNI6</accession>
<keyword evidence="3" id="KW-0732">Signal</keyword>
<dbReference type="PANTHER" id="PTHR24365:SF541">
    <property type="entry name" value="PROTEIN TOLL-RELATED"/>
    <property type="match status" value="1"/>
</dbReference>
<dbReference type="GO" id="GO:0007165">
    <property type="term" value="P:signal transduction"/>
    <property type="evidence" value="ECO:0007669"/>
    <property type="project" value="InterPro"/>
</dbReference>
<dbReference type="GO" id="GO:0038023">
    <property type="term" value="F:signaling receptor activity"/>
    <property type="evidence" value="ECO:0007669"/>
    <property type="project" value="TreeGrafter"/>
</dbReference>
<dbReference type="InterPro" id="IPR000157">
    <property type="entry name" value="TIR_dom"/>
</dbReference>
<protein>
    <recommendedName>
        <fullName evidence="6">TIR domain-containing protein</fullName>
    </recommendedName>
</protein>
<keyword evidence="4" id="KW-1133">Transmembrane helix</keyword>
<dbReference type="Proteomes" id="UP000075903">
    <property type="component" value="Unassembled WGS sequence"/>
</dbReference>
<dbReference type="VEuPathDB" id="VectorBase:AMEM000935"/>
<evidence type="ECO:0000313" key="8">
    <source>
        <dbReference type="Proteomes" id="UP000075903"/>
    </source>
</evidence>
<evidence type="ECO:0000256" key="1">
    <source>
        <dbReference type="ARBA" id="ARBA00004370"/>
    </source>
</evidence>
<feature type="domain" description="TIR" evidence="6">
    <location>
        <begin position="1"/>
        <end position="89"/>
    </location>
</feature>
<comment type="subcellular location">
    <subcellularLocation>
        <location evidence="1">Membrane</location>
    </subcellularLocation>
</comment>
<dbReference type="InterPro" id="IPR035897">
    <property type="entry name" value="Toll_tir_struct_dom_sf"/>
</dbReference>
<dbReference type="EnsemblMetazoa" id="AMEM000935-RA">
    <property type="protein sequence ID" value="AMEM000935-PA"/>
    <property type="gene ID" value="AMEM000935"/>
</dbReference>
<evidence type="ECO:0000313" key="7">
    <source>
        <dbReference type="EnsemblMetazoa" id="AMEM000935-PA"/>
    </source>
</evidence>
<reference evidence="7" key="1">
    <citation type="submission" date="2020-05" db="UniProtKB">
        <authorList>
            <consortium name="EnsemblMetazoa"/>
        </authorList>
    </citation>
    <scope>IDENTIFICATION</scope>
    <source>
        <strain evidence="7">MAF</strain>
    </source>
</reference>
<dbReference type="PROSITE" id="PS50104">
    <property type="entry name" value="TIR"/>
    <property type="match status" value="1"/>
</dbReference>
<evidence type="ECO:0000256" key="2">
    <source>
        <dbReference type="ARBA" id="ARBA00022692"/>
    </source>
</evidence>
<keyword evidence="5" id="KW-0472">Membrane</keyword>
<dbReference type="Gene3D" id="3.40.50.10140">
    <property type="entry name" value="Toll/interleukin-1 receptor homology (TIR) domain"/>
    <property type="match status" value="1"/>
</dbReference>
<sequence>MIANEIMKAVEESRRTIIILSLNYLESVWGQIEFSTAYLQSLADKCNRVIPIIYQDIEQLDPQLQAYLKTNTYVRWDDPWFWDKLHYAMPHKCRLKDVQETDNMRMESVDKRNPLKTPTTTTVPINVVEKDDANGLTGTFSIADEF</sequence>
<dbReference type="GO" id="GO:0005886">
    <property type="term" value="C:plasma membrane"/>
    <property type="evidence" value="ECO:0007669"/>
    <property type="project" value="TreeGrafter"/>
</dbReference>
<evidence type="ECO:0000259" key="6">
    <source>
        <dbReference type="PROSITE" id="PS50104"/>
    </source>
</evidence>
<name>A0A182UNI6_ANOME</name>
<dbReference type="VEuPathDB" id="VectorBase:AMEM21_010983"/>
<proteinExistence type="predicted"/>
<evidence type="ECO:0000256" key="4">
    <source>
        <dbReference type="ARBA" id="ARBA00022989"/>
    </source>
</evidence>
<dbReference type="GO" id="GO:0045087">
    <property type="term" value="P:innate immune response"/>
    <property type="evidence" value="ECO:0007669"/>
    <property type="project" value="TreeGrafter"/>
</dbReference>
<dbReference type="SUPFAM" id="SSF52200">
    <property type="entry name" value="Toll/Interleukin receptor TIR domain"/>
    <property type="match status" value="1"/>
</dbReference>
<dbReference type="AlphaFoldDB" id="A0A182UNI6"/>
<organism evidence="7 8">
    <name type="scientific">Anopheles merus</name>
    <name type="common">Mosquito</name>
    <dbReference type="NCBI Taxonomy" id="30066"/>
    <lineage>
        <taxon>Eukaryota</taxon>
        <taxon>Metazoa</taxon>
        <taxon>Ecdysozoa</taxon>
        <taxon>Arthropoda</taxon>
        <taxon>Hexapoda</taxon>
        <taxon>Insecta</taxon>
        <taxon>Pterygota</taxon>
        <taxon>Neoptera</taxon>
        <taxon>Endopterygota</taxon>
        <taxon>Diptera</taxon>
        <taxon>Nematocera</taxon>
        <taxon>Culicoidea</taxon>
        <taxon>Culicidae</taxon>
        <taxon>Anophelinae</taxon>
        <taxon>Anopheles</taxon>
    </lineage>
</organism>
<keyword evidence="8" id="KW-1185">Reference proteome</keyword>
<dbReference type="Pfam" id="PF01582">
    <property type="entry name" value="TIR"/>
    <property type="match status" value="1"/>
</dbReference>
<keyword evidence="2" id="KW-0812">Transmembrane</keyword>
<evidence type="ECO:0000256" key="3">
    <source>
        <dbReference type="ARBA" id="ARBA00022729"/>
    </source>
</evidence>
<evidence type="ECO:0000256" key="5">
    <source>
        <dbReference type="ARBA" id="ARBA00023136"/>
    </source>
</evidence>
<dbReference type="PANTHER" id="PTHR24365">
    <property type="entry name" value="TOLL-LIKE RECEPTOR"/>
    <property type="match status" value="1"/>
</dbReference>
<dbReference type="STRING" id="30066.A0A182UNI6"/>